<dbReference type="AlphaFoldDB" id="A0A140SSZ6"/>
<dbReference type="Proteomes" id="UP000005012">
    <property type="component" value="Chromosome"/>
</dbReference>
<name>A0A140SSZ6_PROSM</name>
<reference evidence="1 2" key="1">
    <citation type="journal article" date="2012" name="J. Bacteriol.">
        <title>Complete Genome Sequence of Providencia stuartii Clinical Isolate MRSN 2154.</title>
        <authorList>
            <person name="Clifford R.J."/>
            <person name="Hang J."/>
            <person name="Riley M.C."/>
            <person name="Onmus-Leone F."/>
            <person name="Kuschner R.A."/>
            <person name="Lesho E.P."/>
            <person name="Waterman P.E."/>
        </authorList>
    </citation>
    <scope>NUCLEOTIDE SEQUENCE [LARGE SCALE GENOMIC DNA]</scope>
    <source>
        <strain evidence="1 2">MRSN 2154</strain>
    </source>
</reference>
<organism evidence="1 2">
    <name type="scientific">Providencia stuartii (strain MRSN 2154)</name>
    <dbReference type="NCBI Taxonomy" id="1157951"/>
    <lineage>
        <taxon>Bacteria</taxon>
        <taxon>Pseudomonadati</taxon>
        <taxon>Pseudomonadota</taxon>
        <taxon>Gammaproteobacteria</taxon>
        <taxon>Enterobacterales</taxon>
        <taxon>Morganellaceae</taxon>
        <taxon>Providencia</taxon>
    </lineage>
</organism>
<gene>
    <name evidence="1" type="ordered locus">S70_18885</name>
</gene>
<protein>
    <submittedName>
        <fullName evidence="1">Uncharacterized protein</fullName>
    </submittedName>
</protein>
<proteinExistence type="predicted"/>
<evidence type="ECO:0000313" key="1">
    <source>
        <dbReference type="EMBL" id="AFH95574.1"/>
    </source>
</evidence>
<dbReference type="EMBL" id="CP003488">
    <property type="protein sequence ID" value="AFH95574.1"/>
    <property type="molecule type" value="Genomic_DNA"/>
</dbReference>
<dbReference type="OrthoDB" id="6460052at2"/>
<accession>A0A140SSZ6</accession>
<reference evidence="2" key="2">
    <citation type="submission" date="2012-04" db="EMBL/GenBank/DDBJ databases">
        <title>Complete genome sequence of Providencia stuartii clinical isolate MRSN 2154.</title>
        <authorList>
            <person name="Clifford R.J."/>
            <person name="Hang J."/>
            <person name="Riley M.C."/>
            <person name="Onmus-Leone F."/>
            <person name="Kuschner R.A."/>
            <person name="Lesho E.P."/>
            <person name="Waterman P.E."/>
        </authorList>
    </citation>
    <scope>NUCLEOTIDE SEQUENCE [LARGE SCALE GENOMIC DNA]</scope>
    <source>
        <strain evidence="2">MRSN 2154</strain>
    </source>
</reference>
<dbReference type="RefSeq" id="WP_014658146.1">
    <property type="nucleotide sequence ID" value="NC_017731.1"/>
</dbReference>
<dbReference type="KEGG" id="psi:S70_18885"/>
<dbReference type="HOGENOM" id="CLU_2261286_0_0_6"/>
<sequence length="112" mass="13565">MKNKHTTQDYMQKFMIKQNEVIVPYLRQVIHPTELKSVFCIYEMIEQGENIYTYLVNGEMVVIFEISRIDHSITHDRTLPIREYAQEIKGRQWHRYIRELQAFAEQEDSQVN</sequence>
<dbReference type="PATRIC" id="fig|1157951.4.peg.3790"/>
<evidence type="ECO:0000313" key="2">
    <source>
        <dbReference type="Proteomes" id="UP000005012"/>
    </source>
</evidence>
<dbReference type="GeneID" id="93519698"/>